<feature type="repeat" description="ANK" evidence="1">
    <location>
        <begin position="81"/>
        <end position="111"/>
    </location>
</feature>
<accession>A0AAE0KDI8</accession>
<proteinExistence type="predicted"/>
<evidence type="ECO:0000313" key="2">
    <source>
        <dbReference type="EMBL" id="KAK3374539.1"/>
    </source>
</evidence>
<dbReference type="Proteomes" id="UP001285441">
    <property type="component" value="Unassembled WGS sequence"/>
</dbReference>
<sequence length="111" mass="12476">MNVNFYDIAPADLIFDKILCDEDIGEEGRCHLMESIPGVQIKLQIAPLWHFSDVHCAVITAQSVKLYPTPFKDNTSSLDIHHRSPLYWAARRGDLTTVRTLLEQGADPNIG</sequence>
<dbReference type="EMBL" id="JAULSW010000007">
    <property type="protein sequence ID" value="KAK3374539.1"/>
    <property type="molecule type" value="Genomic_DNA"/>
</dbReference>
<protein>
    <recommendedName>
        <fullName evidence="4">Ankyrin repeat protein</fullName>
    </recommendedName>
</protein>
<evidence type="ECO:0008006" key="4">
    <source>
        <dbReference type="Google" id="ProtNLM"/>
    </source>
</evidence>
<dbReference type="PROSITE" id="PS50297">
    <property type="entry name" value="ANK_REP_REGION"/>
    <property type="match status" value="1"/>
</dbReference>
<gene>
    <name evidence="2" type="ORF">B0H63DRAFT_252845</name>
</gene>
<dbReference type="AlphaFoldDB" id="A0AAE0KDI8"/>
<reference evidence="2" key="1">
    <citation type="journal article" date="2023" name="Mol. Phylogenet. Evol.">
        <title>Genome-scale phylogeny and comparative genomics of the fungal order Sordariales.</title>
        <authorList>
            <person name="Hensen N."/>
            <person name="Bonometti L."/>
            <person name="Westerberg I."/>
            <person name="Brannstrom I.O."/>
            <person name="Guillou S."/>
            <person name="Cros-Aarteil S."/>
            <person name="Calhoun S."/>
            <person name="Haridas S."/>
            <person name="Kuo A."/>
            <person name="Mondo S."/>
            <person name="Pangilinan J."/>
            <person name="Riley R."/>
            <person name="LaButti K."/>
            <person name="Andreopoulos B."/>
            <person name="Lipzen A."/>
            <person name="Chen C."/>
            <person name="Yan M."/>
            <person name="Daum C."/>
            <person name="Ng V."/>
            <person name="Clum A."/>
            <person name="Steindorff A."/>
            <person name="Ohm R.A."/>
            <person name="Martin F."/>
            <person name="Silar P."/>
            <person name="Natvig D.O."/>
            <person name="Lalanne C."/>
            <person name="Gautier V."/>
            <person name="Ament-Velasquez S.L."/>
            <person name="Kruys A."/>
            <person name="Hutchinson M.I."/>
            <person name="Powell A.J."/>
            <person name="Barry K."/>
            <person name="Miller A.N."/>
            <person name="Grigoriev I.V."/>
            <person name="Debuchy R."/>
            <person name="Gladieux P."/>
            <person name="Hiltunen Thoren M."/>
            <person name="Johannesson H."/>
        </authorList>
    </citation>
    <scope>NUCLEOTIDE SEQUENCE</scope>
    <source>
        <strain evidence="2">CBS 232.78</strain>
    </source>
</reference>
<keyword evidence="3" id="KW-1185">Reference proteome</keyword>
<reference evidence="2" key="2">
    <citation type="submission" date="2023-06" db="EMBL/GenBank/DDBJ databases">
        <authorList>
            <consortium name="Lawrence Berkeley National Laboratory"/>
            <person name="Haridas S."/>
            <person name="Hensen N."/>
            <person name="Bonometti L."/>
            <person name="Westerberg I."/>
            <person name="Brannstrom I.O."/>
            <person name="Guillou S."/>
            <person name="Cros-Aarteil S."/>
            <person name="Calhoun S."/>
            <person name="Kuo A."/>
            <person name="Mondo S."/>
            <person name="Pangilinan J."/>
            <person name="Riley R."/>
            <person name="LaButti K."/>
            <person name="Andreopoulos B."/>
            <person name="Lipzen A."/>
            <person name="Chen C."/>
            <person name="Yanf M."/>
            <person name="Daum C."/>
            <person name="Ng V."/>
            <person name="Clum A."/>
            <person name="Steindorff A."/>
            <person name="Ohm R."/>
            <person name="Martin F."/>
            <person name="Silar P."/>
            <person name="Natvig D."/>
            <person name="Lalanne C."/>
            <person name="Gautier V."/>
            <person name="Ament-velasquez S.L."/>
            <person name="Kruys A."/>
            <person name="Hutchinson M.I."/>
            <person name="Powell A.J."/>
            <person name="Barry K."/>
            <person name="Miller A.N."/>
            <person name="Grigoriev I.V."/>
            <person name="Debuchy R."/>
            <person name="Gladieux P."/>
            <person name="Thoren M.H."/>
            <person name="Johannesson H."/>
        </authorList>
    </citation>
    <scope>NUCLEOTIDE SEQUENCE</scope>
    <source>
        <strain evidence="2">CBS 232.78</strain>
    </source>
</reference>
<organism evidence="2 3">
    <name type="scientific">Podospora didyma</name>
    <dbReference type="NCBI Taxonomy" id="330526"/>
    <lineage>
        <taxon>Eukaryota</taxon>
        <taxon>Fungi</taxon>
        <taxon>Dikarya</taxon>
        <taxon>Ascomycota</taxon>
        <taxon>Pezizomycotina</taxon>
        <taxon>Sordariomycetes</taxon>
        <taxon>Sordariomycetidae</taxon>
        <taxon>Sordariales</taxon>
        <taxon>Podosporaceae</taxon>
        <taxon>Podospora</taxon>
    </lineage>
</organism>
<dbReference type="PROSITE" id="PS50088">
    <property type="entry name" value="ANK_REPEAT"/>
    <property type="match status" value="1"/>
</dbReference>
<dbReference type="SMART" id="SM00248">
    <property type="entry name" value="ANK"/>
    <property type="match status" value="1"/>
</dbReference>
<dbReference type="InterPro" id="IPR036770">
    <property type="entry name" value="Ankyrin_rpt-contain_sf"/>
</dbReference>
<dbReference type="Pfam" id="PF00023">
    <property type="entry name" value="Ank"/>
    <property type="match status" value="1"/>
</dbReference>
<keyword evidence="1" id="KW-0040">ANK repeat</keyword>
<dbReference type="Gene3D" id="1.25.40.20">
    <property type="entry name" value="Ankyrin repeat-containing domain"/>
    <property type="match status" value="1"/>
</dbReference>
<evidence type="ECO:0000256" key="1">
    <source>
        <dbReference type="PROSITE-ProRule" id="PRU00023"/>
    </source>
</evidence>
<name>A0AAE0KDI8_9PEZI</name>
<dbReference type="InterPro" id="IPR002110">
    <property type="entry name" value="Ankyrin_rpt"/>
</dbReference>
<evidence type="ECO:0000313" key="3">
    <source>
        <dbReference type="Proteomes" id="UP001285441"/>
    </source>
</evidence>
<dbReference type="SUPFAM" id="SSF48403">
    <property type="entry name" value="Ankyrin repeat"/>
    <property type="match status" value="1"/>
</dbReference>
<comment type="caution">
    <text evidence="2">The sequence shown here is derived from an EMBL/GenBank/DDBJ whole genome shotgun (WGS) entry which is preliminary data.</text>
</comment>